<dbReference type="RefSeq" id="WP_014403693.1">
    <property type="nucleotide sequence ID" value="NC_017033.1"/>
</dbReference>
<evidence type="ECO:0000256" key="4">
    <source>
        <dbReference type="ARBA" id="ARBA00013673"/>
    </source>
</evidence>
<dbReference type="GO" id="GO:0070475">
    <property type="term" value="P:rRNA base methylation"/>
    <property type="evidence" value="ECO:0007669"/>
    <property type="project" value="TreeGrafter"/>
</dbReference>
<dbReference type="PIRSF" id="PIRSF015601">
    <property type="entry name" value="MTase_slr0722"/>
    <property type="match status" value="1"/>
</dbReference>
<proteinExistence type="inferred from homology"/>
<dbReference type="EC" id="2.1.1.193" evidence="3 12"/>
<dbReference type="AlphaFoldDB" id="H8L5N6"/>
<comment type="catalytic activity">
    <reaction evidence="11 12">
        <text>uridine(1498) in 16S rRNA + S-adenosyl-L-methionine = N(3)-methyluridine(1498) in 16S rRNA + S-adenosyl-L-homocysteine + H(+)</text>
        <dbReference type="Rhea" id="RHEA:42920"/>
        <dbReference type="Rhea" id="RHEA-COMP:10283"/>
        <dbReference type="Rhea" id="RHEA-COMP:10284"/>
        <dbReference type="ChEBI" id="CHEBI:15378"/>
        <dbReference type="ChEBI" id="CHEBI:57856"/>
        <dbReference type="ChEBI" id="CHEBI:59789"/>
        <dbReference type="ChEBI" id="CHEBI:65315"/>
        <dbReference type="ChEBI" id="CHEBI:74502"/>
        <dbReference type="EC" id="2.1.1.193"/>
    </reaction>
</comment>
<keyword evidence="7 12" id="KW-0489">Methyltransferase</keyword>
<dbReference type="STRING" id="767434.Fraau_2322"/>
<evidence type="ECO:0000256" key="8">
    <source>
        <dbReference type="ARBA" id="ARBA00022679"/>
    </source>
</evidence>
<dbReference type="Proteomes" id="UP000005234">
    <property type="component" value="Chromosome"/>
</dbReference>
<keyword evidence="6 12" id="KW-0698">rRNA processing</keyword>
<dbReference type="NCBIfam" id="TIGR00046">
    <property type="entry name" value="RsmE family RNA methyltransferase"/>
    <property type="match status" value="1"/>
</dbReference>
<dbReference type="SUPFAM" id="SSF75217">
    <property type="entry name" value="alpha/beta knot"/>
    <property type="match status" value="1"/>
</dbReference>
<dbReference type="PANTHER" id="PTHR30027">
    <property type="entry name" value="RIBOSOMAL RNA SMALL SUBUNIT METHYLTRANSFERASE E"/>
    <property type="match status" value="1"/>
</dbReference>
<dbReference type="HOGENOM" id="CLU_067442_5_1_6"/>
<keyword evidence="16" id="KW-1185">Reference proteome</keyword>
<sequence>MRTIRIHIDSPLSEHGSTVLEGQPAEHLVRVLRQDVGAQVVLFNGDGHDYAATITAVERRQVQLQIATRHSPGNESPLRLTLAQGIARGEKMDLIIQKACELGIAEIVPLHTERSEVRLDEKRSAKRLEHWQAVAISAAEQSGRAMVPVIHPARPLAVWLDSLPAEGPLRLSLSPDGEQRLRQLQLPASGAMLMVGPEGGLGERDLEALDGKGFQRLQLGPRILRTETAGLAAAAALQAVHGDF</sequence>
<dbReference type="InterPro" id="IPR046886">
    <property type="entry name" value="RsmE_MTase_dom"/>
</dbReference>
<dbReference type="GO" id="GO:0005737">
    <property type="term" value="C:cytoplasm"/>
    <property type="evidence" value="ECO:0007669"/>
    <property type="project" value="UniProtKB-SubCell"/>
</dbReference>
<organism evidence="15 16">
    <name type="scientific">Frateuria aurantia (strain ATCC 33424 / DSM 6220 / KCTC 2777 / LMG 1558 / NBRC 3245 / NCIMB 13370)</name>
    <name type="common">Acetobacter aurantius</name>
    <dbReference type="NCBI Taxonomy" id="767434"/>
    <lineage>
        <taxon>Bacteria</taxon>
        <taxon>Pseudomonadati</taxon>
        <taxon>Pseudomonadota</taxon>
        <taxon>Gammaproteobacteria</taxon>
        <taxon>Lysobacterales</taxon>
        <taxon>Rhodanobacteraceae</taxon>
        <taxon>Frateuria</taxon>
    </lineage>
</organism>
<dbReference type="eggNOG" id="COG1385">
    <property type="taxonomic scope" value="Bacteria"/>
</dbReference>
<dbReference type="Gene3D" id="2.40.240.20">
    <property type="entry name" value="Hypothetical PUA domain-like, domain 1"/>
    <property type="match status" value="1"/>
</dbReference>
<comment type="subcellular location">
    <subcellularLocation>
        <location evidence="1 12">Cytoplasm</location>
    </subcellularLocation>
</comment>
<evidence type="ECO:0000256" key="9">
    <source>
        <dbReference type="ARBA" id="ARBA00022691"/>
    </source>
</evidence>
<keyword evidence="8 12" id="KW-0808">Transferase</keyword>
<accession>H8L5N6</accession>
<dbReference type="InterPro" id="IPR029026">
    <property type="entry name" value="tRNA_m1G_MTases_N"/>
</dbReference>
<evidence type="ECO:0000256" key="10">
    <source>
        <dbReference type="ARBA" id="ARBA00025699"/>
    </source>
</evidence>
<dbReference type="KEGG" id="fau:Fraau_2322"/>
<feature type="domain" description="Ribosomal RNA small subunit methyltransferase E methyltransferase" evidence="13">
    <location>
        <begin position="74"/>
        <end position="238"/>
    </location>
</feature>
<keyword evidence="9 12" id="KW-0949">S-adenosyl-L-methionine</keyword>
<evidence type="ECO:0000256" key="11">
    <source>
        <dbReference type="ARBA" id="ARBA00047944"/>
    </source>
</evidence>
<evidence type="ECO:0000256" key="7">
    <source>
        <dbReference type="ARBA" id="ARBA00022603"/>
    </source>
</evidence>
<dbReference type="Pfam" id="PF20260">
    <property type="entry name" value="PUA_4"/>
    <property type="match status" value="1"/>
</dbReference>
<comment type="function">
    <text evidence="10 12">Specifically methylates the N3 position of the uracil ring of uridine 1498 (m3U1498) in 16S rRNA. Acts on the fully assembled 30S ribosomal subunit.</text>
</comment>
<evidence type="ECO:0000259" key="14">
    <source>
        <dbReference type="Pfam" id="PF20260"/>
    </source>
</evidence>
<dbReference type="EMBL" id="CP003350">
    <property type="protein sequence ID" value="AFC86690.1"/>
    <property type="molecule type" value="Genomic_DNA"/>
</dbReference>
<evidence type="ECO:0000256" key="6">
    <source>
        <dbReference type="ARBA" id="ARBA00022552"/>
    </source>
</evidence>
<name>H8L5N6_FRAAD</name>
<evidence type="ECO:0000256" key="3">
    <source>
        <dbReference type="ARBA" id="ARBA00012328"/>
    </source>
</evidence>
<dbReference type="GO" id="GO:0070042">
    <property type="term" value="F:rRNA (uridine-N3-)-methyltransferase activity"/>
    <property type="evidence" value="ECO:0007669"/>
    <property type="project" value="TreeGrafter"/>
</dbReference>
<evidence type="ECO:0000256" key="12">
    <source>
        <dbReference type="PIRNR" id="PIRNR015601"/>
    </source>
</evidence>
<dbReference type="Pfam" id="PF04452">
    <property type="entry name" value="Methyltrans_RNA"/>
    <property type="match status" value="1"/>
</dbReference>
<evidence type="ECO:0000256" key="2">
    <source>
        <dbReference type="ARBA" id="ARBA00005528"/>
    </source>
</evidence>
<dbReference type="SUPFAM" id="SSF88697">
    <property type="entry name" value="PUA domain-like"/>
    <property type="match status" value="1"/>
</dbReference>
<keyword evidence="5 12" id="KW-0963">Cytoplasm</keyword>
<feature type="domain" description="Ribosomal RNA small subunit methyltransferase E PUA-like" evidence="14">
    <location>
        <begin position="24"/>
        <end position="66"/>
    </location>
</feature>
<evidence type="ECO:0000256" key="1">
    <source>
        <dbReference type="ARBA" id="ARBA00004496"/>
    </source>
</evidence>
<evidence type="ECO:0000313" key="15">
    <source>
        <dbReference type="EMBL" id="AFC86690.1"/>
    </source>
</evidence>
<reference evidence="15" key="1">
    <citation type="submission" date="2012-02" db="EMBL/GenBank/DDBJ databases">
        <title>The complete genome of Frateuria aurantia DSM 6220.</title>
        <authorList>
            <consortium name="US DOE Joint Genome Institute (JGI-PGF)"/>
            <person name="Lucas S."/>
            <person name="Copeland A."/>
            <person name="Lapidus A."/>
            <person name="Glavina del Rio T."/>
            <person name="Dalin E."/>
            <person name="Tice H."/>
            <person name="Bruce D."/>
            <person name="Goodwin L."/>
            <person name="Pitluck S."/>
            <person name="Peters L."/>
            <person name="Ovchinnikova G."/>
            <person name="Teshima H."/>
            <person name="Kyrpides N."/>
            <person name="Mavromatis K."/>
            <person name="Ivanova N."/>
            <person name="Brettin T."/>
            <person name="Detter J.C."/>
            <person name="Han C."/>
            <person name="Larimer F."/>
            <person name="Land M."/>
            <person name="Hauser L."/>
            <person name="Markowitz V."/>
            <person name="Cheng J.-F."/>
            <person name="Hugenholtz P."/>
            <person name="Woyke T."/>
            <person name="Wu D."/>
            <person name="Brambilla E."/>
            <person name="Klenk H.-P."/>
            <person name="Eisen J.A."/>
        </authorList>
    </citation>
    <scope>NUCLEOTIDE SEQUENCE</scope>
    <source>
        <strain evidence="15">DSM 6220</strain>
    </source>
</reference>
<dbReference type="NCBIfam" id="NF008692">
    <property type="entry name" value="PRK11713.1-5"/>
    <property type="match status" value="1"/>
</dbReference>
<evidence type="ECO:0000259" key="13">
    <source>
        <dbReference type="Pfam" id="PF04452"/>
    </source>
</evidence>
<dbReference type="InterPro" id="IPR029028">
    <property type="entry name" value="Alpha/beta_knot_MTases"/>
</dbReference>
<protein>
    <recommendedName>
        <fullName evidence="4 12">Ribosomal RNA small subunit methyltransferase E</fullName>
        <ecNumber evidence="3 12">2.1.1.193</ecNumber>
    </recommendedName>
</protein>
<dbReference type="CDD" id="cd18084">
    <property type="entry name" value="RsmE-like"/>
    <property type="match status" value="1"/>
</dbReference>
<dbReference type="InterPro" id="IPR015947">
    <property type="entry name" value="PUA-like_sf"/>
</dbReference>
<dbReference type="Gene3D" id="3.40.1280.10">
    <property type="match status" value="1"/>
</dbReference>
<dbReference type="InterPro" id="IPR046887">
    <property type="entry name" value="RsmE_PUA-like"/>
</dbReference>
<comment type="similarity">
    <text evidence="2 12">Belongs to the RNA methyltransferase RsmE family.</text>
</comment>
<dbReference type="InterPro" id="IPR006700">
    <property type="entry name" value="RsmE"/>
</dbReference>
<evidence type="ECO:0000256" key="5">
    <source>
        <dbReference type="ARBA" id="ARBA00022490"/>
    </source>
</evidence>
<gene>
    <name evidence="15" type="ordered locus">Fraau_2322</name>
</gene>
<dbReference type="PANTHER" id="PTHR30027:SF3">
    <property type="entry name" value="16S RRNA (URACIL(1498)-N(3))-METHYLTRANSFERASE"/>
    <property type="match status" value="1"/>
</dbReference>
<dbReference type="OrthoDB" id="9815641at2"/>
<evidence type="ECO:0000313" key="16">
    <source>
        <dbReference type="Proteomes" id="UP000005234"/>
    </source>
</evidence>